<dbReference type="EMBL" id="WVIE01000004">
    <property type="protein sequence ID" value="NDJ16674.1"/>
    <property type="molecule type" value="Genomic_DNA"/>
</dbReference>
<protein>
    <submittedName>
        <fullName evidence="1">Uncharacterized protein</fullName>
    </submittedName>
</protein>
<organism evidence="1 2">
    <name type="scientific">Myxacorys almedinensis A</name>
    <dbReference type="NCBI Taxonomy" id="2690445"/>
    <lineage>
        <taxon>Bacteria</taxon>
        <taxon>Bacillati</taxon>
        <taxon>Cyanobacteriota</taxon>
        <taxon>Cyanophyceae</taxon>
        <taxon>Leptolyngbyales</taxon>
        <taxon>Leptolyngbyaceae</taxon>
        <taxon>Myxacorys</taxon>
        <taxon>Myxacorys almedinensis</taxon>
    </lineage>
</organism>
<sequence>MSHDAEVRAIKEVPKLEDVKTLVKQLAEESRGDTLELLALLRFLESLHREISEGLFQDSMPNNRQALYALLKDIEANGGWPYIPRMRLLAFLQYLEEDRSAYGSPGGNTTDGGTDHQ</sequence>
<reference evidence="1" key="1">
    <citation type="submission" date="2019-12" db="EMBL/GenBank/DDBJ databases">
        <title>High-Quality draft genome sequences of three cyanobacteria isolated from the limestone walls of the Old Cathedral of Coimbra.</title>
        <authorList>
            <person name="Tiago I."/>
            <person name="Soares F."/>
            <person name="Portugal A."/>
        </authorList>
    </citation>
    <scope>NUCLEOTIDE SEQUENCE</scope>
    <source>
        <strain evidence="1">A</strain>
    </source>
</reference>
<keyword evidence="2" id="KW-1185">Reference proteome</keyword>
<dbReference type="Proteomes" id="UP000646053">
    <property type="component" value="Unassembled WGS sequence"/>
</dbReference>
<gene>
    <name evidence="1" type="ORF">GS601_05115</name>
</gene>
<dbReference type="RefSeq" id="WP_162422180.1">
    <property type="nucleotide sequence ID" value="NZ_WVIE01000004.1"/>
</dbReference>
<evidence type="ECO:0000313" key="1">
    <source>
        <dbReference type="EMBL" id="NDJ16674.1"/>
    </source>
</evidence>
<accession>A0A8J7YZ24</accession>
<proteinExistence type="predicted"/>
<evidence type="ECO:0000313" key="2">
    <source>
        <dbReference type="Proteomes" id="UP000646053"/>
    </source>
</evidence>
<comment type="caution">
    <text evidence="1">The sequence shown here is derived from an EMBL/GenBank/DDBJ whole genome shotgun (WGS) entry which is preliminary data.</text>
</comment>
<dbReference type="AlphaFoldDB" id="A0A8J7YZ24"/>
<name>A0A8J7YZ24_9CYAN</name>